<evidence type="ECO:0000313" key="2">
    <source>
        <dbReference type="EMBL" id="KAJ2842880.1"/>
    </source>
</evidence>
<feature type="domain" description="Fungal-type protein kinase" evidence="1">
    <location>
        <begin position="4"/>
        <end position="105"/>
    </location>
</feature>
<dbReference type="InterPro" id="IPR040976">
    <property type="entry name" value="Pkinase_fungal"/>
</dbReference>
<dbReference type="Proteomes" id="UP001139887">
    <property type="component" value="Unassembled WGS sequence"/>
</dbReference>
<accession>A0A9W8LWC5</accession>
<dbReference type="Pfam" id="PF17667">
    <property type="entry name" value="Pkinase_fungal"/>
    <property type="match status" value="1"/>
</dbReference>
<dbReference type="EMBL" id="JANBUW010001602">
    <property type="protein sequence ID" value="KAJ2842880.1"/>
    <property type="molecule type" value="Genomic_DNA"/>
</dbReference>
<sequence>MTVKHAEDCAKFIGFIVALPYCDNAQLGFDPMIKWCPTSELWTIECSSFSSQDGAIVKYYACDPVFVAERTFGWHTRGFEASLDLSAVDKPDTSIKDAWSYTSQALTDKSCNELQNI</sequence>
<comment type="caution">
    <text evidence="2">The sequence shown here is derived from an EMBL/GenBank/DDBJ whole genome shotgun (WGS) entry which is preliminary data.</text>
</comment>
<name>A0A9W8LWC5_9FUNG</name>
<protein>
    <recommendedName>
        <fullName evidence="1">Fungal-type protein kinase domain-containing protein</fullName>
    </recommendedName>
</protein>
<dbReference type="AlphaFoldDB" id="A0A9W8LWC5"/>
<gene>
    <name evidence="2" type="ORF">IWW36_005749</name>
</gene>
<dbReference type="OrthoDB" id="5584477at2759"/>
<reference evidence="2" key="1">
    <citation type="submission" date="2022-07" db="EMBL/GenBank/DDBJ databases">
        <title>Phylogenomic reconstructions and comparative analyses of Kickxellomycotina fungi.</title>
        <authorList>
            <person name="Reynolds N.K."/>
            <person name="Stajich J.E."/>
            <person name="Barry K."/>
            <person name="Grigoriev I.V."/>
            <person name="Crous P."/>
            <person name="Smith M.E."/>
        </authorList>
    </citation>
    <scope>NUCLEOTIDE SEQUENCE</scope>
    <source>
        <strain evidence="2">NRRL 1566</strain>
    </source>
</reference>
<evidence type="ECO:0000259" key="1">
    <source>
        <dbReference type="Pfam" id="PF17667"/>
    </source>
</evidence>
<organism evidence="2 3">
    <name type="scientific">Coemansia brasiliensis</name>
    <dbReference type="NCBI Taxonomy" id="2650707"/>
    <lineage>
        <taxon>Eukaryota</taxon>
        <taxon>Fungi</taxon>
        <taxon>Fungi incertae sedis</taxon>
        <taxon>Zoopagomycota</taxon>
        <taxon>Kickxellomycotina</taxon>
        <taxon>Kickxellomycetes</taxon>
        <taxon>Kickxellales</taxon>
        <taxon>Kickxellaceae</taxon>
        <taxon>Coemansia</taxon>
    </lineage>
</organism>
<keyword evidence="3" id="KW-1185">Reference proteome</keyword>
<proteinExistence type="predicted"/>
<evidence type="ECO:0000313" key="3">
    <source>
        <dbReference type="Proteomes" id="UP001139887"/>
    </source>
</evidence>